<accession>A0A0R3R0U2</accession>
<dbReference type="EMBL" id="UZAG01018466">
    <property type="protein sequence ID" value="VDO39725.1"/>
    <property type="molecule type" value="Genomic_DNA"/>
</dbReference>
<dbReference type="AlphaFoldDB" id="A0A0R3R0U2"/>
<protein>
    <submittedName>
        <fullName evidence="3">Plug domain-containing protein</fullName>
    </submittedName>
</protein>
<dbReference type="Proteomes" id="UP000280834">
    <property type="component" value="Unassembled WGS sequence"/>
</dbReference>
<reference evidence="3" key="1">
    <citation type="submission" date="2017-02" db="UniProtKB">
        <authorList>
            <consortium name="WormBaseParasite"/>
        </authorList>
    </citation>
    <scope>IDENTIFICATION</scope>
</reference>
<keyword evidence="2" id="KW-1185">Reference proteome</keyword>
<reference evidence="1 2" key="2">
    <citation type="submission" date="2018-11" db="EMBL/GenBank/DDBJ databases">
        <authorList>
            <consortium name="Pathogen Informatics"/>
        </authorList>
    </citation>
    <scope>NUCLEOTIDE SEQUENCE [LARGE SCALE GENOMIC DNA]</scope>
</reference>
<proteinExistence type="predicted"/>
<organism evidence="3">
    <name type="scientific">Brugia timori</name>
    <dbReference type="NCBI Taxonomy" id="42155"/>
    <lineage>
        <taxon>Eukaryota</taxon>
        <taxon>Metazoa</taxon>
        <taxon>Ecdysozoa</taxon>
        <taxon>Nematoda</taxon>
        <taxon>Chromadorea</taxon>
        <taxon>Rhabditida</taxon>
        <taxon>Spirurina</taxon>
        <taxon>Spiruromorpha</taxon>
        <taxon>Filarioidea</taxon>
        <taxon>Onchocercidae</taxon>
        <taxon>Brugia</taxon>
    </lineage>
</organism>
<evidence type="ECO:0000313" key="2">
    <source>
        <dbReference type="Proteomes" id="UP000280834"/>
    </source>
</evidence>
<gene>
    <name evidence="1" type="ORF">BTMF_LOCUS11628</name>
</gene>
<evidence type="ECO:0000313" key="1">
    <source>
        <dbReference type="EMBL" id="VDO39725.1"/>
    </source>
</evidence>
<evidence type="ECO:0000313" key="3">
    <source>
        <dbReference type="WBParaSite" id="BTMF_0001362901-mRNA-1"/>
    </source>
</evidence>
<name>A0A0R3R0U2_9BILA</name>
<sequence length="89" mass="9983">MIKTVQNAAQTDQTELLILSISKVKEEGNESQGLSVKGISDERIKPMLGIVPIETLMEVMGLSKQNEVVERNGFVIYVVLWFCQKEVVM</sequence>
<dbReference type="WBParaSite" id="BTMF_0001362901-mRNA-1">
    <property type="protein sequence ID" value="BTMF_0001362901-mRNA-1"/>
    <property type="gene ID" value="BTMF_0001362901"/>
</dbReference>